<dbReference type="EMBL" id="CP049887">
    <property type="protein sequence ID" value="QIL48812.1"/>
    <property type="molecule type" value="Genomic_DNA"/>
</dbReference>
<reference evidence="2 3" key="1">
    <citation type="submission" date="2020-03" db="EMBL/GenBank/DDBJ databases">
        <title>Vagococcus sp. nov., isolated from beetles.</title>
        <authorList>
            <person name="Hyun D.-W."/>
            <person name="Bae J.-W."/>
        </authorList>
    </citation>
    <scope>NUCLEOTIDE SEQUENCE [LARGE SCALE GENOMIC DNA]</scope>
    <source>
        <strain evidence="2 3">HDW17B</strain>
    </source>
</reference>
<dbReference type="PANTHER" id="PTHR34821">
    <property type="entry name" value="INNER MEMBRANE PROTEIN YDCZ"/>
    <property type="match status" value="1"/>
</dbReference>
<keyword evidence="1" id="KW-1133">Transmembrane helix</keyword>
<sequence>MSFILFLILGIAAGACFPVQATINSRLASFAKNPLTASLIAFSVGSVVLFVLVVLFNFKSFFTMDTSVSPLIFIGGPITGVLYNVANIILFSKIGAMITTIITITGQMVMGMLIDHFGLLGMPVSEISANRLVGISIMLVAIFLFQKSKVQGSSEESISKKWLLIGVIAGTFPPLQAAFNGQLRVATQSVLLSTFLSFFIGAIILVLILLLVEKRIDIPRVDTVGEKLPWWLYVGGLFGIVIVGGNILVIHTLGSIITTIVFILGQLVMATLIDRMGVFGLQKRKIMPMQYASIGMIVFALFLV</sequence>
<proteinExistence type="predicted"/>
<feature type="transmembrane region" description="Helical" evidence="1">
    <location>
        <begin position="230"/>
        <end position="250"/>
    </location>
</feature>
<feature type="transmembrane region" description="Helical" evidence="1">
    <location>
        <begin position="286"/>
        <end position="303"/>
    </location>
</feature>
<evidence type="ECO:0000313" key="2">
    <source>
        <dbReference type="EMBL" id="QIL48812.1"/>
    </source>
</evidence>
<feature type="transmembrane region" description="Helical" evidence="1">
    <location>
        <begin position="70"/>
        <end position="90"/>
    </location>
</feature>
<feature type="transmembrane region" description="Helical" evidence="1">
    <location>
        <begin position="190"/>
        <end position="210"/>
    </location>
</feature>
<gene>
    <name evidence="2" type="ORF">G7082_09980</name>
</gene>
<keyword evidence="3" id="KW-1185">Reference proteome</keyword>
<name>A0A6G8AV33_9ENTE</name>
<dbReference type="RefSeq" id="WP_166034944.1">
    <property type="nucleotide sequence ID" value="NZ_CP049887.1"/>
</dbReference>
<feature type="transmembrane region" description="Helical" evidence="1">
    <location>
        <begin position="256"/>
        <end position="274"/>
    </location>
</feature>
<keyword evidence="1" id="KW-0812">Transmembrane</keyword>
<dbReference type="KEGG" id="vhy:G7082_09980"/>
<feature type="transmembrane region" description="Helical" evidence="1">
    <location>
        <begin position="37"/>
        <end position="58"/>
    </location>
</feature>
<protein>
    <submittedName>
        <fullName evidence="2">DMT family transporter</fullName>
    </submittedName>
</protein>
<accession>A0A6G8AV33</accession>
<dbReference type="AlphaFoldDB" id="A0A6G8AV33"/>
<evidence type="ECO:0000256" key="1">
    <source>
        <dbReference type="SAM" id="Phobius"/>
    </source>
</evidence>
<feature type="transmembrane region" description="Helical" evidence="1">
    <location>
        <begin position="129"/>
        <end position="146"/>
    </location>
</feature>
<dbReference type="InterPro" id="IPR006750">
    <property type="entry name" value="YdcZ"/>
</dbReference>
<keyword evidence="1" id="KW-0472">Membrane</keyword>
<dbReference type="Proteomes" id="UP000501747">
    <property type="component" value="Chromosome"/>
</dbReference>
<dbReference type="GO" id="GO:0005886">
    <property type="term" value="C:plasma membrane"/>
    <property type="evidence" value="ECO:0007669"/>
    <property type="project" value="TreeGrafter"/>
</dbReference>
<evidence type="ECO:0000313" key="3">
    <source>
        <dbReference type="Proteomes" id="UP000501747"/>
    </source>
</evidence>
<dbReference type="PANTHER" id="PTHR34821:SF2">
    <property type="entry name" value="INNER MEMBRANE PROTEIN YDCZ"/>
    <property type="match status" value="1"/>
</dbReference>
<organism evidence="2 3">
    <name type="scientific">Vagococcus hydrophili</name>
    <dbReference type="NCBI Taxonomy" id="2714947"/>
    <lineage>
        <taxon>Bacteria</taxon>
        <taxon>Bacillati</taxon>
        <taxon>Bacillota</taxon>
        <taxon>Bacilli</taxon>
        <taxon>Lactobacillales</taxon>
        <taxon>Enterococcaceae</taxon>
        <taxon>Vagococcus</taxon>
    </lineage>
</organism>
<feature type="transmembrane region" description="Helical" evidence="1">
    <location>
        <begin position="96"/>
        <end position="117"/>
    </location>
</feature>
<dbReference type="Pfam" id="PF04657">
    <property type="entry name" value="DMT_YdcZ"/>
    <property type="match status" value="2"/>
</dbReference>